<accession>A0AAV0BTG3</accession>
<protein>
    <submittedName>
        <fullName evidence="2">Uncharacterized protein</fullName>
    </submittedName>
</protein>
<keyword evidence="3" id="KW-1185">Reference proteome</keyword>
<comment type="caution">
    <text evidence="2">The sequence shown here is derived from an EMBL/GenBank/DDBJ whole genome shotgun (WGS) entry which is preliminary data.</text>
</comment>
<name>A0AAV0BTG3_PHAPC</name>
<dbReference type="AlphaFoldDB" id="A0AAV0BTG3"/>
<gene>
    <name evidence="2" type="ORF">PPACK8108_LOCUS25132</name>
</gene>
<organism evidence="2 3">
    <name type="scientific">Phakopsora pachyrhizi</name>
    <name type="common">Asian soybean rust disease fungus</name>
    <dbReference type="NCBI Taxonomy" id="170000"/>
    <lineage>
        <taxon>Eukaryota</taxon>
        <taxon>Fungi</taxon>
        <taxon>Dikarya</taxon>
        <taxon>Basidiomycota</taxon>
        <taxon>Pucciniomycotina</taxon>
        <taxon>Pucciniomycetes</taxon>
        <taxon>Pucciniales</taxon>
        <taxon>Phakopsoraceae</taxon>
        <taxon>Phakopsora</taxon>
    </lineage>
</organism>
<dbReference type="EMBL" id="CALTRL010006159">
    <property type="protein sequence ID" value="CAH7689945.1"/>
    <property type="molecule type" value="Genomic_DNA"/>
</dbReference>
<evidence type="ECO:0000256" key="1">
    <source>
        <dbReference type="SAM" id="Phobius"/>
    </source>
</evidence>
<evidence type="ECO:0000313" key="3">
    <source>
        <dbReference type="Proteomes" id="UP001153365"/>
    </source>
</evidence>
<reference evidence="2" key="1">
    <citation type="submission" date="2022-06" db="EMBL/GenBank/DDBJ databases">
        <authorList>
            <consortium name="SYNGENTA / RWTH Aachen University"/>
        </authorList>
    </citation>
    <scope>NUCLEOTIDE SEQUENCE</scope>
</reference>
<sequence length="74" mass="8499">MILPSVRLIMSFLLVFTVGSRISFRDLFTGTFPFIIVISIPSIPITLPLLIKSIEPYIWTPPTFSIFFFFISEL</sequence>
<proteinExistence type="predicted"/>
<dbReference type="Proteomes" id="UP001153365">
    <property type="component" value="Unassembled WGS sequence"/>
</dbReference>
<keyword evidence="1" id="KW-0472">Membrane</keyword>
<keyword evidence="1" id="KW-1133">Transmembrane helix</keyword>
<keyword evidence="1" id="KW-0812">Transmembrane</keyword>
<evidence type="ECO:0000313" key="2">
    <source>
        <dbReference type="EMBL" id="CAH7689945.1"/>
    </source>
</evidence>
<feature type="transmembrane region" description="Helical" evidence="1">
    <location>
        <begin position="31"/>
        <end position="51"/>
    </location>
</feature>